<protein>
    <submittedName>
        <fullName evidence="1">Uncharacterized protein</fullName>
    </submittedName>
</protein>
<proteinExistence type="predicted"/>
<name>A0A2B7XGQ2_9EURO</name>
<dbReference type="SUPFAM" id="SSF53474">
    <property type="entry name" value="alpha/beta-Hydrolases"/>
    <property type="match status" value="1"/>
</dbReference>
<dbReference type="Gene3D" id="3.40.50.300">
    <property type="entry name" value="P-loop containing nucleotide triphosphate hydrolases"/>
    <property type="match status" value="1"/>
</dbReference>
<dbReference type="PANTHER" id="PTHR46082">
    <property type="entry name" value="ATP/GTP-BINDING PROTEIN-RELATED"/>
    <property type="match status" value="1"/>
</dbReference>
<sequence>MALVEFESDIPQFLAKLIDEPLVDWQVKIMNNVAVTFDRHFHRFTQLSPESTRVIAITGLDGHAYGSWKGRGNAGSMWLRDFLSQDLPHCRTMIYGYNSKLSSHGVDTLEDYYRGFMEQINQVRDASGLEQRPLFLIAHSFGGIILARCIINSCGASANDLKTTATSFFRSTYGILFFAIPHKGLVIDDIRKMLPKDDNRSPRNLDYQLDSRSRLLSSQLFEFRNAIRDRKIVSYYEEKKTPRLVRNKKSKTSGRTGKGEIAVDANSAILHLPDHMEPKIPIERDHSNIVKFDSKSDSGYSSAIGYLKQFERDAPPVVSNRFNRQLAQSSPTSRPPFTVPFKRNADFVGRRDILERIESILSKMPSSPEHNRAALSGLGGIGKSQIAIEYAYRCRKRSPQICIFWVHAGDAANFEQGYKRIANEVKPMGWDESEADILQLVSDWLSNETDRRWIMILDNADLESILFDAAGQTRDKAARPSSKTARFLSNFLPQTLNGSILITSRSRIVASRLAGGDAEVIDISRMNESDTLTLFRRKLKADVDDDIAAELLEELDYIPLAVTRAAAFIKERSPRVTVSQFLYDLLKTESLKTRLLRRNGEDDLRDDTDLKYITSIWQTSFENIRKLSTRLLGCSKLPSGSIFDLFRPPKDLPDDVIFDEDWNIYPGTDNIEAGFEDDVHTLKDHSLITVVDGTSFEMYRLVQFAVKNWLEMNGDFEFWKERYITVMHDEYPPGNIQDWAICQRLFPHAEVILAHRPLNDSYLKQWADILTDAAEHARAKGNHYLAVKISRQALEGYEKAPGSWSHEMVITTVILTESLVSEGQPDEAEELCRKALALRGEFSGQEHLAKGRLLIALGQVYIAQKRLQTAEEVVLQGIDMIGGGLSPGCLEKVIPTECLASVYIAQGHLGMAEGLLLNVLEEAKRELGEEHPATLCTMQNLGAIYEKQGQWNEAEEMLTKTLEMRRAVLGRDHFSTLRSMMALASVHSKQKLWVLAEPLHEEVIEWDEAQKLHTKVFKLRKMVLGEEHPKTLNSMEMIALMLKAEGCKDEALQLMTSCVEMSIRSLGEDDPDVKWLKKQLDRWRRE</sequence>
<dbReference type="PANTHER" id="PTHR46082:SF6">
    <property type="entry name" value="AAA+ ATPASE DOMAIN-CONTAINING PROTEIN-RELATED"/>
    <property type="match status" value="1"/>
</dbReference>
<dbReference type="EMBL" id="PDNB01000104">
    <property type="protein sequence ID" value="PGH08105.1"/>
    <property type="molecule type" value="Genomic_DNA"/>
</dbReference>
<dbReference type="InterPro" id="IPR053137">
    <property type="entry name" value="NLR-like"/>
</dbReference>
<dbReference type="InterPro" id="IPR029058">
    <property type="entry name" value="AB_hydrolase_fold"/>
</dbReference>
<dbReference type="Pfam" id="PF13374">
    <property type="entry name" value="TPR_10"/>
    <property type="match status" value="1"/>
</dbReference>
<dbReference type="InterPro" id="IPR019734">
    <property type="entry name" value="TPR_rpt"/>
</dbReference>
<dbReference type="InterPro" id="IPR027417">
    <property type="entry name" value="P-loop_NTPase"/>
</dbReference>
<dbReference type="Gene3D" id="3.40.50.1820">
    <property type="entry name" value="alpha/beta hydrolase"/>
    <property type="match status" value="1"/>
</dbReference>
<keyword evidence="2" id="KW-1185">Reference proteome</keyword>
<dbReference type="Proteomes" id="UP000223968">
    <property type="component" value="Unassembled WGS sequence"/>
</dbReference>
<dbReference type="Gene3D" id="1.25.40.10">
    <property type="entry name" value="Tetratricopeptide repeat domain"/>
    <property type="match status" value="3"/>
</dbReference>
<reference evidence="1 2" key="1">
    <citation type="submission" date="2017-10" db="EMBL/GenBank/DDBJ databases">
        <title>Comparative genomics in systemic dimorphic fungi from Ajellomycetaceae.</title>
        <authorList>
            <person name="Munoz J.F."/>
            <person name="Mcewen J.G."/>
            <person name="Clay O.K."/>
            <person name="Cuomo C.A."/>
        </authorList>
    </citation>
    <scope>NUCLEOTIDE SEQUENCE [LARGE SCALE GENOMIC DNA]</scope>
    <source>
        <strain evidence="1 2">UAMH5409</strain>
    </source>
</reference>
<comment type="caution">
    <text evidence="1">The sequence shown here is derived from an EMBL/GenBank/DDBJ whole genome shotgun (WGS) entry which is preliminary data.</text>
</comment>
<dbReference type="STRING" id="1447875.A0A2B7XGQ2"/>
<dbReference type="SUPFAM" id="SSF52540">
    <property type="entry name" value="P-loop containing nucleoside triphosphate hydrolases"/>
    <property type="match status" value="1"/>
</dbReference>
<dbReference type="InterPro" id="IPR011990">
    <property type="entry name" value="TPR-like_helical_dom_sf"/>
</dbReference>
<dbReference type="AlphaFoldDB" id="A0A2B7XGQ2"/>
<gene>
    <name evidence="1" type="ORF">AJ79_06105</name>
</gene>
<organism evidence="1 2">
    <name type="scientific">Helicocarpus griseus UAMH5409</name>
    <dbReference type="NCBI Taxonomy" id="1447875"/>
    <lineage>
        <taxon>Eukaryota</taxon>
        <taxon>Fungi</taxon>
        <taxon>Dikarya</taxon>
        <taxon>Ascomycota</taxon>
        <taxon>Pezizomycotina</taxon>
        <taxon>Eurotiomycetes</taxon>
        <taxon>Eurotiomycetidae</taxon>
        <taxon>Onygenales</taxon>
        <taxon>Ajellomycetaceae</taxon>
        <taxon>Helicocarpus</taxon>
    </lineage>
</organism>
<dbReference type="OrthoDB" id="4196780at2759"/>
<accession>A0A2B7XGQ2</accession>
<evidence type="ECO:0000313" key="1">
    <source>
        <dbReference type="EMBL" id="PGH08105.1"/>
    </source>
</evidence>
<dbReference type="Pfam" id="PF13424">
    <property type="entry name" value="TPR_12"/>
    <property type="match status" value="2"/>
</dbReference>
<dbReference type="SMART" id="SM00028">
    <property type="entry name" value="TPR"/>
    <property type="match status" value="3"/>
</dbReference>
<evidence type="ECO:0000313" key="2">
    <source>
        <dbReference type="Proteomes" id="UP000223968"/>
    </source>
</evidence>
<dbReference type="SUPFAM" id="SSF48452">
    <property type="entry name" value="TPR-like"/>
    <property type="match status" value="2"/>
</dbReference>